<keyword evidence="5" id="KW-1185">Reference proteome</keyword>
<reference evidence="4" key="1">
    <citation type="journal article" date="2014" name="Int. J. Syst. Evol. Microbiol.">
        <title>Complete genome sequence of Corynebacterium casei LMG S-19264T (=DSM 44701T), isolated from a smear-ripened cheese.</title>
        <authorList>
            <consortium name="US DOE Joint Genome Institute (JGI-PGF)"/>
            <person name="Walter F."/>
            <person name="Albersmeier A."/>
            <person name="Kalinowski J."/>
            <person name="Ruckert C."/>
        </authorList>
    </citation>
    <scope>NUCLEOTIDE SEQUENCE</scope>
    <source>
        <strain evidence="4">CGMCC 1.15082</strain>
    </source>
</reference>
<proteinExistence type="predicted"/>
<dbReference type="PANTHER" id="PTHR43877">
    <property type="entry name" value="AMINOALKYLPHOSPHONATE N-ACETYLTRANSFERASE-RELATED-RELATED"/>
    <property type="match status" value="1"/>
</dbReference>
<evidence type="ECO:0000259" key="3">
    <source>
        <dbReference type="PROSITE" id="PS51186"/>
    </source>
</evidence>
<dbReference type="Gene3D" id="3.40.630.30">
    <property type="match status" value="1"/>
</dbReference>
<keyword evidence="2" id="KW-0012">Acyltransferase</keyword>
<keyword evidence="1" id="KW-0808">Transferase</keyword>
<name>A0A916S2B8_9HYPH</name>
<reference evidence="4" key="2">
    <citation type="submission" date="2020-09" db="EMBL/GenBank/DDBJ databases">
        <authorList>
            <person name="Sun Q."/>
            <person name="Zhou Y."/>
        </authorList>
    </citation>
    <scope>NUCLEOTIDE SEQUENCE</scope>
    <source>
        <strain evidence="4">CGMCC 1.15082</strain>
    </source>
</reference>
<organism evidence="4 5">
    <name type="scientific">Brucella endophytica</name>
    <dbReference type="NCBI Taxonomy" id="1963359"/>
    <lineage>
        <taxon>Bacteria</taxon>
        <taxon>Pseudomonadati</taxon>
        <taxon>Pseudomonadota</taxon>
        <taxon>Alphaproteobacteria</taxon>
        <taxon>Hyphomicrobiales</taxon>
        <taxon>Brucellaceae</taxon>
        <taxon>Brucella/Ochrobactrum group</taxon>
        <taxon>Brucella</taxon>
    </lineage>
</organism>
<protein>
    <recommendedName>
        <fullName evidence="3">N-acetyltransferase domain-containing protein</fullName>
    </recommendedName>
</protein>
<comment type="caution">
    <text evidence="4">The sequence shown here is derived from an EMBL/GenBank/DDBJ whole genome shotgun (WGS) entry which is preliminary data.</text>
</comment>
<gene>
    <name evidence="4" type="ORF">GCM10011491_04190</name>
</gene>
<dbReference type="SUPFAM" id="SSF55729">
    <property type="entry name" value="Acyl-CoA N-acyltransferases (Nat)"/>
    <property type="match status" value="1"/>
</dbReference>
<dbReference type="Proteomes" id="UP000646478">
    <property type="component" value="Unassembled WGS sequence"/>
</dbReference>
<evidence type="ECO:0000256" key="1">
    <source>
        <dbReference type="ARBA" id="ARBA00022679"/>
    </source>
</evidence>
<dbReference type="InterPro" id="IPR016181">
    <property type="entry name" value="Acyl_CoA_acyltransferase"/>
</dbReference>
<dbReference type="EMBL" id="BMHH01000001">
    <property type="protein sequence ID" value="GGA80070.1"/>
    <property type="molecule type" value="Genomic_DNA"/>
</dbReference>
<sequence length="152" mass="17117">MIKIEALGQRPELIPTCARWNYDQWGRQAGRSLDETVAGLEQIIAGDKQEALVAQLDGTPCGMVLLIDCDLSSHQHLKPWVASVLVQPDFRGRGVGRELLAAIERAARELGFQEAYLYTAKPQYYHRMGWEIQERFTDGGEELSIMSKSLQL</sequence>
<dbReference type="InterPro" id="IPR050832">
    <property type="entry name" value="Bact_Acetyltransf"/>
</dbReference>
<accession>A0A916S2B8</accession>
<dbReference type="RefSeq" id="WP_188820957.1">
    <property type="nucleotide sequence ID" value="NZ_BMHH01000001.1"/>
</dbReference>
<dbReference type="GO" id="GO:0016747">
    <property type="term" value="F:acyltransferase activity, transferring groups other than amino-acyl groups"/>
    <property type="evidence" value="ECO:0007669"/>
    <property type="project" value="InterPro"/>
</dbReference>
<dbReference type="CDD" id="cd04301">
    <property type="entry name" value="NAT_SF"/>
    <property type="match status" value="1"/>
</dbReference>
<evidence type="ECO:0000256" key="2">
    <source>
        <dbReference type="ARBA" id="ARBA00023315"/>
    </source>
</evidence>
<dbReference type="Pfam" id="PF00583">
    <property type="entry name" value="Acetyltransf_1"/>
    <property type="match status" value="1"/>
</dbReference>
<dbReference type="AlphaFoldDB" id="A0A916S2B8"/>
<evidence type="ECO:0000313" key="5">
    <source>
        <dbReference type="Proteomes" id="UP000646478"/>
    </source>
</evidence>
<dbReference type="InterPro" id="IPR000182">
    <property type="entry name" value="GNAT_dom"/>
</dbReference>
<dbReference type="PROSITE" id="PS51186">
    <property type="entry name" value="GNAT"/>
    <property type="match status" value="1"/>
</dbReference>
<evidence type="ECO:0000313" key="4">
    <source>
        <dbReference type="EMBL" id="GGA80070.1"/>
    </source>
</evidence>
<feature type="domain" description="N-acetyltransferase" evidence="3">
    <location>
        <begin position="2"/>
        <end position="151"/>
    </location>
</feature>